<name>A0A6A5XL35_9PLEO</name>
<dbReference type="GeneID" id="54288599"/>
<dbReference type="AlphaFoldDB" id="A0A6A5XL35"/>
<accession>A0A6A5XL35</accession>
<dbReference type="RefSeq" id="XP_033382191.1">
    <property type="nucleotide sequence ID" value="XM_033531202.1"/>
</dbReference>
<dbReference type="Proteomes" id="UP000799778">
    <property type="component" value="Unassembled WGS sequence"/>
</dbReference>
<keyword evidence="3" id="KW-1185">Reference proteome</keyword>
<proteinExistence type="predicted"/>
<gene>
    <name evidence="2" type="ORF">BU24DRAFT_452662</name>
</gene>
<evidence type="ECO:0000313" key="3">
    <source>
        <dbReference type="Proteomes" id="UP000799778"/>
    </source>
</evidence>
<protein>
    <submittedName>
        <fullName evidence="2">Uncharacterized protein</fullName>
    </submittedName>
</protein>
<reference evidence="2" key="1">
    <citation type="journal article" date="2020" name="Stud. Mycol.">
        <title>101 Dothideomycetes genomes: a test case for predicting lifestyles and emergence of pathogens.</title>
        <authorList>
            <person name="Haridas S."/>
            <person name="Albert R."/>
            <person name="Binder M."/>
            <person name="Bloem J."/>
            <person name="Labutti K."/>
            <person name="Salamov A."/>
            <person name="Andreopoulos B."/>
            <person name="Baker S."/>
            <person name="Barry K."/>
            <person name="Bills G."/>
            <person name="Bluhm B."/>
            <person name="Cannon C."/>
            <person name="Castanera R."/>
            <person name="Culley D."/>
            <person name="Daum C."/>
            <person name="Ezra D."/>
            <person name="Gonzalez J."/>
            <person name="Henrissat B."/>
            <person name="Kuo A."/>
            <person name="Liang C."/>
            <person name="Lipzen A."/>
            <person name="Lutzoni F."/>
            <person name="Magnuson J."/>
            <person name="Mondo S."/>
            <person name="Nolan M."/>
            <person name="Ohm R."/>
            <person name="Pangilinan J."/>
            <person name="Park H.-J."/>
            <person name="Ramirez L."/>
            <person name="Alfaro M."/>
            <person name="Sun H."/>
            <person name="Tritt A."/>
            <person name="Yoshinaga Y."/>
            <person name="Zwiers L.-H."/>
            <person name="Turgeon B."/>
            <person name="Goodwin S."/>
            <person name="Spatafora J."/>
            <person name="Crous P."/>
            <person name="Grigoriev I."/>
        </authorList>
    </citation>
    <scope>NUCLEOTIDE SEQUENCE</scope>
    <source>
        <strain evidence="2">CBS 175.79</strain>
    </source>
</reference>
<evidence type="ECO:0000313" key="2">
    <source>
        <dbReference type="EMBL" id="KAF2013852.1"/>
    </source>
</evidence>
<organism evidence="2 3">
    <name type="scientific">Aaosphaeria arxii CBS 175.79</name>
    <dbReference type="NCBI Taxonomy" id="1450172"/>
    <lineage>
        <taxon>Eukaryota</taxon>
        <taxon>Fungi</taxon>
        <taxon>Dikarya</taxon>
        <taxon>Ascomycota</taxon>
        <taxon>Pezizomycotina</taxon>
        <taxon>Dothideomycetes</taxon>
        <taxon>Pleosporomycetidae</taxon>
        <taxon>Pleosporales</taxon>
        <taxon>Pleosporales incertae sedis</taxon>
        <taxon>Aaosphaeria</taxon>
    </lineage>
</organism>
<evidence type="ECO:0000256" key="1">
    <source>
        <dbReference type="SAM" id="MobiDB-lite"/>
    </source>
</evidence>
<dbReference type="EMBL" id="ML978071">
    <property type="protein sequence ID" value="KAF2013852.1"/>
    <property type="molecule type" value="Genomic_DNA"/>
</dbReference>
<feature type="region of interest" description="Disordered" evidence="1">
    <location>
        <begin position="194"/>
        <end position="215"/>
    </location>
</feature>
<sequence length="215" mass="23915">MDERVNATVWFKYGPRRSYRAAGPNSYHNDQASLSTQVKEVVASGIREGEFAAVREGVDEVVNCFVTIPNILGNILGTMVDAQELLLTIFPFSLRVAYVVEASMRCRFGKLNCFANLRAMSTTAAPNTSLSPTYPGMHSLLSDILETYPRTNIPSNPFFPETTGHTYPRYPTQYACLPACLLHPCKPSLRKLQRRPAIGPPPLLSSDPRDRHLLT</sequence>